<evidence type="ECO:0000256" key="4">
    <source>
        <dbReference type="SAM" id="MobiDB-lite"/>
    </source>
</evidence>
<reference evidence="5 6" key="1">
    <citation type="submission" date="2024-08" db="EMBL/GenBank/DDBJ databases">
        <title>Gnathostoma spinigerum genome.</title>
        <authorList>
            <person name="Gonzalez-Bertolin B."/>
            <person name="Monzon S."/>
            <person name="Zaballos A."/>
            <person name="Jimenez P."/>
            <person name="Dekumyoy P."/>
            <person name="Varona S."/>
            <person name="Cuesta I."/>
            <person name="Sumanam S."/>
            <person name="Adisakwattana P."/>
            <person name="Gasser R.B."/>
            <person name="Hernandez-Gonzalez A."/>
            <person name="Young N.D."/>
            <person name="Perteguer M.J."/>
        </authorList>
    </citation>
    <scope>NUCLEOTIDE SEQUENCE [LARGE SCALE GENOMIC DNA]</scope>
    <source>
        <strain evidence="5">AL3</strain>
        <tissue evidence="5">Liver</tissue>
    </source>
</reference>
<dbReference type="PANTHER" id="PTHR46257">
    <property type="entry name" value="TYROSINE-PROTEIN PHOSPHATASE CORKSCREW"/>
    <property type="match status" value="1"/>
</dbReference>
<dbReference type="PANTHER" id="PTHR46257:SF3">
    <property type="entry name" value="TYROSINE-PROTEIN PHOSPHATASE CORKSCREW"/>
    <property type="match status" value="1"/>
</dbReference>
<sequence>MVREQRSGMVQTEQQYRFVYQAVSQYVVMLTRKLEDRVLSSQRRERCGSRFSSCSCNSLTPITLSPLTPNATSIPNSANSSTSSVSSPPASSVHMYHNMVQSPISPSAPLKLAPPPVPKKRVDIVGDAHSFTDDPTRICCRIFDTTASGK</sequence>
<dbReference type="InterPro" id="IPR029021">
    <property type="entry name" value="Prot-tyrosine_phosphatase-like"/>
</dbReference>
<name>A0ABD6EY80_9BILA</name>
<keyword evidence="6" id="KW-1185">Reference proteome</keyword>
<feature type="compositionally biased region" description="Low complexity" evidence="4">
    <location>
        <begin position="69"/>
        <end position="93"/>
    </location>
</feature>
<dbReference type="GO" id="GO:0004725">
    <property type="term" value="F:protein tyrosine phosphatase activity"/>
    <property type="evidence" value="ECO:0007669"/>
    <property type="project" value="UniProtKB-EC"/>
</dbReference>
<evidence type="ECO:0000313" key="5">
    <source>
        <dbReference type="EMBL" id="MFH4981562.1"/>
    </source>
</evidence>
<dbReference type="Gene3D" id="3.90.190.10">
    <property type="entry name" value="Protein tyrosine phosphatase superfamily"/>
    <property type="match status" value="1"/>
</dbReference>
<dbReference type="InterPro" id="IPR052123">
    <property type="entry name" value="Non-rcpt_Tyr_Phosphatase"/>
</dbReference>
<comment type="caution">
    <text evidence="5">The sequence shown here is derived from an EMBL/GenBank/DDBJ whole genome shotgun (WGS) entry which is preliminary data.</text>
</comment>
<feature type="region of interest" description="Disordered" evidence="4">
    <location>
        <begin position="67"/>
        <end position="98"/>
    </location>
</feature>
<evidence type="ECO:0000256" key="3">
    <source>
        <dbReference type="ARBA" id="ARBA00022912"/>
    </source>
</evidence>
<protein>
    <recommendedName>
        <fullName evidence="1">protein-tyrosine-phosphatase</fullName>
        <ecNumber evidence="1">3.1.3.48</ecNumber>
    </recommendedName>
</protein>
<evidence type="ECO:0000256" key="1">
    <source>
        <dbReference type="ARBA" id="ARBA00013064"/>
    </source>
</evidence>
<dbReference type="AlphaFoldDB" id="A0ABD6EY80"/>
<dbReference type="Proteomes" id="UP001608902">
    <property type="component" value="Unassembled WGS sequence"/>
</dbReference>
<keyword evidence="2" id="KW-0378">Hydrolase</keyword>
<evidence type="ECO:0000313" key="6">
    <source>
        <dbReference type="Proteomes" id="UP001608902"/>
    </source>
</evidence>
<dbReference type="EC" id="3.1.3.48" evidence="1"/>
<evidence type="ECO:0000256" key="2">
    <source>
        <dbReference type="ARBA" id="ARBA00022801"/>
    </source>
</evidence>
<dbReference type="SUPFAM" id="SSF52799">
    <property type="entry name" value="(Phosphotyrosine protein) phosphatases II"/>
    <property type="match status" value="1"/>
</dbReference>
<gene>
    <name evidence="5" type="ORF">AB6A40_008271</name>
</gene>
<dbReference type="EMBL" id="JBGFUD010007462">
    <property type="protein sequence ID" value="MFH4981562.1"/>
    <property type="molecule type" value="Genomic_DNA"/>
</dbReference>
<proteinExistence type="predicted"/>
<organism evidence="5 6">
    <name type="scientific">Gnathostoma spinigerum</name>
    <dbReference type="NCBI Taxonomy" id="75299"/>
    <lineage>
        <taxon>Eukaryota</taxon>
        <taxon>Metazoa</taxon>
        <taxon>Ecdysozoa</taxon>
        <taxon>Nematoda</taxon>
        <taxon>Chromadorea</taxon>
        <taxon>Rhabditida</taxon>
        <taxon>Spirurina</taxon>
        <taxon>Gnathostomatomorpha</taxon>
        <taxon>Gnathostomatoidea</taxon>
        <taxon>Gnathostomatidae</taxon>
        <taxon>Gnathostoma</taxon>
    </lineage>
</organism>
<accession>A0ABD6EY80</accession>
<keyword evidence="3" id="KW-0904">Protein phosphatase</keyword>